<dbReference type="Proteomes" id="UP001497512">
    <property type="component" value="Chromosome 17"/>
</dbReference>
<dbReference type="PANTHER" id="PTHR21576">
    <property type="entry name" value="UNCHARACTERIZED NODULIN-LIKE PROTEIN"/>
    <property type="match status" value="1"/>
</dbReference>
<feature type="chain" id="PRO_5045666213" description="NFD4 C-terminal domain-containing protein" evidence="7">
    <location>
        <begin position="26"/>
        <end position="258"/>
    </location>
</feature>
<keyword evidence="2 6" id="KW-0812">Transmembrane</keyword>
<evidence type="ECO:0000256" key="1">
    <source>
        <dbReference type="ARBA" id="ARBA00004141"/>
    </source>
</evidence>
<feature type="domain" description="NFD4 C-terminal" evidence="8">
    <location>
        <begin position="115"/>
        <end position="211"/>
    </location>
</feature>
<comment type="subcellular location">
    <subcellularLocation>
        <location evidence="1">Membrane</location>
        <topology evidence="1">Multi-pass membrane protein</topology>
    </subcellularLocation>
</comment>
<evidence type="ECO:0000256" key="5">
    <source>
        <dbReference type="SAM" id="MobiDB-lite"/>
    </source>
</evidence>
<name>A0ABP0U033_9BRYO</name>
<dbReference type="SUPFAM" id="SSF103473">
    <property type="entry name" value="MFS general substrate transporter"/>
    <property type="match status" value="1"/>
</dbReference>
<feature type="transmembrane region" description="Helical" evidence="6">
    <location>
        <begin position="116"/>
        <end position="137"/>
    </location>
</feature>
<keyword evidence="3 6" id="KW-1133">Transmembrane helix</keyword>
<feature type="transmembrane region" description="Helical" evidence="6">
    <location>
        <begin position="185"/>
        <end position="212"/>
    </location>
</feature>
<evidence type="ECO:0000256" key="2">
    <source>
        <dbReference type="ARBA" id="ARBA00022692"/>
    </source>
</evidence>
<dbReference type="EMBL" id="OZ019909">
    <property type="protein sequence ID" value="CAK9209420.1"/>
    <property type="molecule type" value="Genomic_DNA"/>
</dbReference>
<organism evidence="9 10">
    <name type="scientific">Sphagnum troendelagicum</name>
    <dbReference type="NCBI Taxonomy" id="128251"/>
    <lineage>
        <taxon>Eukaryota</taxon>
        <taxon>Viridiplantae</taxon>
        <taxon>Streptophyta</taxon>
        <taxon>Embryophyta</taxon>
        <taxon>Bryophyta</taxon>
        <taxon>Sphagnophytina</taxon>
        <taxon>Sphagnopsida</taxon>
        <taxon>Sphagnales</taxon>
        <taxon>Sphagnaceae</taxon>
        <taxon>Sphagnum</taxon>
    </lineage>
</organism>
<keyword evidence="7" id="KW-0732">Signal</keyword>
<evidence type="ECO:0000259" key="8">
    <source>
        <dbReference type="Pfam" id="PF23262"/>
    </source>
</evidence>
<evidence type="ECO:0000256" key="7">
    <source>
        <dbReference type="SAM" id="SignalP"/>
    </source>
</evidence>
<protein>
    <recommendedName>
        <fullName evidence="8">NFD4 C-terminal domain-containing protein</fullName>
    </recommendedName>
</protein>
<proteinExistence type="predicted"/>
<evidence type="ECO:0000256" key="4">
    <source>
        <dbReference type="ARBA" id="ARBA00023136"/>
    </source>
</evidence>
<feature type="compositionally biased region" description="Polar residues" evidence="5">
    <location>
        <begin position="53"/>
        <end position="66"/>
    </location>
</feature>
<gene>
    <name evidence="9" type="ORF">CSSPTR1EN2_LOCUS9709</name>
</gene>
<evidence type="ECO:0000313" key="9">
    <source>
        <dbReference type="EMBL" id="CAK9209420.1"/>
    </source>
</evidence>
<sequence>MSCLFMGVMLAILLLPGIIPWQISAGTQHKGYNSLPAKAHTLTYSPRADRSSNKQPMEQKSPSLQAKSVTTIHVSPKSLKNLLDTAKVFTLDTPSKHTVKLGHDHPLLQAATTQDYWLLFFAMGCGTGSGLTAINNLAQMAESLGSRSVGAFVALVSVWNFLGRMRSGYVPEYYMKQYATPRPLFLLFVQVVMAVAHLLFASSATVGSYLLSVKLAGYIYDRQLATIQTAALATGKILTGPQKCIGPQCFRSAGLCLA</sequence>
<evidence type="ECO:0000256" key="6">
    <source>
        <dbReference type="SAM" id="Phobius"/>
    </source>
</evidence>
<reference evidence="9" key="1">
    <citation type="submission" date="2024-02" db="EMBL/GenBank/DDBJ databases">
        <authorList>
            <consortium name="ELIXIR-Norway"/>
            <consortium name="Elixir Norway"/>
        </authorList>
    </citation>
    <scope>NUCLEOTIDE SEQUENCE</scope>
</reference>
<dbReference type="PANTHER" id="PTHR21576:SF158">
    <property type="entry name" value="RIBOSOMAL RNA-PROCESSING PROTEIN 12-LIKE CONSERVED DOMAIN-CONTAINING PROTEIN"/>
    <property type="match status" value="1"/>
</dbReference>
<dbReference type="InterPro" id="IPR056555">
    <property type="entry name" value="NFD4_C"/>
</dbReference>
<feature type="region of interest" description="Disordered" evidence="5">
    <location>
        <begin position="45"/>
        <end position="66"/>
    </location>
</feature>
<feature type="transmembrane region" description="Helical" evidence="6">
    <location>
        <begin position="149"/>
        <end position="165"/>
    </location>
</feature>
<keyword evidence="10" id="KW-1185">Reference proteome</keyword>
<accession>A0ABP0U033</accession>
<evidence type="ECO:0000313" key="10">
    <source>
        <dbReference type="Proteomes" id="UP001497512"/>
    </source>
</evidence>
<feature type="signal peptide" evidence="7">
    <location>
        <begin position="1"/>
        <end position="25"/>
    </location>
</feature>
<evidence type="ECO:0000256" key="3">
    <source>
        <dbReference type="ARBA" id="ARBA00022989"/>
    </source>
</evidence>
<dbReference type="Pfam" id="PF23262">
    <property type="entry name" value="NFD4_C"/>
    <property type="match status" value="1"/>
</dbReference>
<keyword evidence="4 6" id="KW-0472">Membrane</keyword>
<dbReference type="InterPro" id="IPR036259">
    <property type="entry name" value="MFS_trans_sf"/>
</dbReference>